<dbReference type="InterPro" id="IPR007709">
    <property type="entry name" value="N-FG_amidohydro"/>
</dbReference>
<dbReference type="SUPFAM" id="SSF53187">
    <property type="entry name" value="Zn-dependent exopeptidases"/>
    <property type="match status" value="1"/>
</dbReference>
<dbReference type="RefSeq" id="WP_051037434.1">
    <property type="nucleotide sequence ID" value="NZ_UGRY01000002.1"/>
</dbReference>
<accession>A0A378YVH4</accession>
<dbReference type="EMBL" id="UGRY01000002">
    <property type="protein sequence ID" value="SUA80783.1"/>
    <property type="molecule type" value="Genomic_DNA"/>
</dbReference>
<proteinExistence type="predicted"/>
<dbReference type="Pfam" id="PF05013">
    <property type="entry name" value="FGase"/>
    <property type="match status" value="1"/>
</dbReference>
<dbReference type="OrthoDB" id="9802050at2"/>
<dbReference type="GO" id="GO:0016787">
    <property type="term" value="F:hydrolase activity"/>
    <property type="evidence" value="ECO:0007669"/>
    <property type="project" value="UniProtKB-KW"/>
</dbReference>
<name>A0A378YVH4_9NOCA</name>
<dbReference type="Proteomes" id="UP000255467">
    <property type="component" value="Unassembled WGS sequence"/>
</dbReference>
<dbReference type="AlphaFoldDB" id="A0A378YVH4"/>
<gene>
    <name evidence="1" type="ORF">NCTC1934_04448</name>
</gene>
<sequence>MTQPCVILPGDPTSPVVLHVPHAGREIPPDVRAGIALSESALAAELAESTDTATDSIAATATERAARRPWRAVHRYSRLVVDPERFPDASEPMLRHGRGAVYERTCGGAALRTGTGPTADELLARYFHPYAAAVTALVSERLAATGAAVVIDVHSYPARPSAFEDAARPRPPICVGTDAAHTPPWLAEAARRVFEAAGAVEFDTPYAGCYVPLAHYRRDLRVTAVMIEIRRDLYLDAHGEPRPAAVADLGSMLAELADAATVYSLTSGSPTGTGQGERD</sequence>
<evidence type="ECO:0000313" key="2">
    <source>
        <dbReference type="Proteomes" id="UP000255467"/>
    </source>
</evidence>
<keyword evidence="2" id="KW-1185">Reference proteome</keyword>
<keyword evidence="1" id="KW-0378">Hydrolase</keyword>
<organism evidence="1 2">
    <name type="scientific">Nocardia otitidiscaviarum</name>
    <dbReference type="NCBI Taxonomy" id="1823"/>
    <lineage>
        <taxon>Bacteria</taxon>
        <taxon>Bacillati</taxon>
        <taxon>Actinomycetota</taxon>
        <taxon>Actinomycetes</taxon>
        <taxon>Mycobacteriales</taxon>
        <taxon>Nocardiaceae</taxon>
        <taxon>Nocardia</taxon>
    </lineage>
</organism>
<dbReference type="STRING" id="1406858.GCA_000710895_06525"/>
<dbReference type="Gene3D" id="3.40.630.40">
    <property type="entry name" value="Zn-dependent exopeptidases"/>
    <property type="match status" value="1"/>
</dbReference>
<reference evidence="1 2" key="1">
    <citation type="submission" date="2018-06" db="EMBL/GenBank/DDBJ databases">
        <authorList>
            <consortium name="Pathogen Informatics"/>
            <person name="Doyle S."/>
        </authorList>
    </citation>
    <scope>NUCLEOTIDE SEQUENCE [LARGE SCALE GENOMIC DNA]</scope>
    <source>
        <strain evidence="1 2">NCTC1934</strain>
    </source>
</reference>
<protein>
    <submittedName>
        <fullName evidence="1">Predicted N-formylglutamate amidohydrolase</fullName>
    </submittedName>
</protein>
<evidence type="ECO:0000313" key="1">
    <source>
        <dbReference type="EMBL" id="SUA80783.1"/>
    </source>
</evidence>